<dbReference type="AlphaFoldDB" id="A0AAV3P2A4"/>
<protein>
    <recommendedName>
        <fullName evidence="4">Gag-pol polyprotein</fullName>
    </recommendedName>
</protein>
<organism evidence="2 3">
    <name type="scientific">Lithospermum erythrorhizon</name>
    <name type="common">Purple gromwell</name>
    <name type="synonym">Lithospermum officinale var. erythrorhizon</name>
    <dbReference type="NCBI Taxonomy" id="34254"/>
    <lineage>
        <taxon>Eukaryota</taxon>
        <taxon>Viridiplantae</taxon>
        <taxon>Streptophyta</taxon>
        <taxon>Embryophyta</taxon>
        <taxon>Tracheophyta</taxon>
        <taxon>Spermatophyta</taxon>
        <taxon>Magnoliopsida</taxon>
        <taxon>eudicotyledons</taxon>
        <taxon>Gunneridae</taxon>
        <taxon>Pentapetalae</taxon>
        <taxon>asterids</taxon>
        <taxon>lamiids</taxon>
        <taxon>Boraginales</taxon>
        <taxon>Boraginaceae</taxon>
        <taxon>Boraginoideae</taxon>
        <taxon>Lithospermeae</taxon>
        <taxon>Lithospermum</taxon>
    </lineage>
</organism>
<feature type="compositionally biased region" description="Polar residues" evidence="1">
    <location>
        <begin position="1"/>
        <end position="18"/>
    </location>
</feature>
<gene>
    <name evidence="2" type="ORF">LIER_05554</name>
</gene>
<sequence>MGGRQATHTAGPGSSSPILKTRFGVPRASANGKPGKLESPWEGPYLVRRIVGPVTYELETLEGRQVPRSWNACHLSKYYV</sequence>
<reference evidence="2 3" key="1">
    <citation type="submission" date="2024-01" db="EMBL/GenBank/DDBJ databases">
        <title>The complete chloroplast genome sequence of Lithospermum erythrorhizon: insights into the phylogenetic relationship among Boraginaceae species and the maternal lineages of purple gromwells.</title>
        <authorList>
            <person name="Okada T."/>
            <person name="Watanabe K."/>
        </authorList>
    </citation>
    <scope>NUCLEOTIDE SEQUENCE [LARGE SCALE GENOMIC DNA]</scope>
</reference>
<keyword evidence="3" id="KW-1185">Reference proteome</keyword>
<dbReference type="Proteomes" id="UP001454036">
    <property type="component" value="Unassembled WGS sequence"/>
</dbReference>
<name>A0AAV3P2A4_LITER</name>
<feature type="region of interest" description="Disordered" evidence="1">
    <location>
        <begin position="1"/>
        <end position="38"/>
    </location>
</feature>
<evidence type="ECO:0008006" key="4">
    <source>
        <dbReference type="Google" id="ProtNLM"/>
    </source>
</evidence>
<evidence type="ECO:0000313" key="3">
    <source>
        <dbReference type="Proteomes" id="UP001454036"/>
    </source>
</evidence>
<comment type="caution">
    <text evidence="2">The sequence shown here is derived from an EMBL/GenBank/DDBJ whole genome shotgun (WGS) entry which is preliminary data.</text>
</comment>
<evidence type="ECO:0000313" key="2">
    <source>
        <dbReference type="EMBL" id="GAA0145333.1"/>
    </source>
</evidence>
<proteinExistence type="predicted"/>
<accession>A0AAV3P2A4</accession>
<dbReference type="EMBL" id="BAABME010000765">
    <property type="protein sequence ID" value="GAA0145333.1"/>
    <property type="molecule type" value="Genomic_DNA"/>
</dbReference>
<evidence type="ECO:0000256" key="1">
    <source>
        <dbReference type="SAM" id="MobiDB-lite"/>
    </source>
</evidence>